<proteinExistence type="predicted"/>
<evidence type="ECO:0000313" key="6">
    <source>
        <dbReference type="Proteomes" id="UP000220914"/>
    </source>
</evidence>
<sequence>MDLFDVGRSCLRRWYLLIPMLLVVGWYGYSAYSSVVPVYYANTVIGLAPPNSRVEYVDAGVPLPRNGLLDEGGATLIANMTQIGLQKQSVVDKVVAAGGLPDYYAKMLAVPPGIPQPPLIQVEITSAKQEAVTRTLELVIEEAEDTLKSLQQQAHVPEDQMVHTLLISPPTAPAEVMPSRTKSTLTILIAGSGLAVLVTVLADVLLSHLKSRLQRRRQSKLAAAEMSRPADLPTEDHQPVNSAPVDQAVMENT</sequence>
<feature type="coiled-coil region" evidence="1">
    <location>
        <begin position="133"/>
        <end position="160"/>
    </location>
</feature>
<evidence type="ECO:0000256" key="3">
    <source>
        <dbReference type="SAM" id="Phobius"/>
    </source>
</evidence>
<keyword evidence="6" id="KW-1185">Reference proteome</keyword>
<keyword evidence="3" id="KW-1133">Transmembrane helix</keyword>
<evidence type="ECO:0008006" key="8">
    <source>
        <dbReference type="Google" id="ProtNLM"/>
    </source>
</evidence>
<dbReference type="EMBL" id="BLKS01000001">
    <property type="protein sequence ID" value="GFG54418.1"/>
    <property type="molecule type" value="Genomic_DNA"/>
</dbReference>
<reference evidence="4 7" key="2">
    <citation type="journal article" date="2019" name="Emerg. Microbes Infect.">
        <title>Comprehensive subspecies identification of 175 nontuberculous mycobacteria species based on 7547 genomic profiles.</title>
        <authorList>
            <person name="Matsumoto Y."/>
            <person name="Kinjo T."/>
            <person name="Motooka D."/>
            <person name="Nabeya D."/>
            <person name="Jung N."/>
            <person name="Uechi K."/>
            <person name="Horii T."/>
            <person name="Iida T."/>
            <person name="Fujita J."/>
            <person name="Nakamura S."/>
        </authorList>
    </citation>
    <scope>NUCLEOTIDE SEQUENCE [LARGE SCALE GENOMIC DNA]</scope>
    <source>
        <strain evidence="4 7">JCM 6377</strain>
    </source>
</reference>
<dbReference type="OrthoDB" id="3695950at2"/>
<feature type="transmembrane region" description="Helical" evidence="3">
    <location>
        <begin position="185"/>
        <end position="206"/>
    </location>
</feature>
<comment type="caution">
    <text evidence="5">The sequence shown here is derived from an EMBL/GenBank/DDBJ whole genome shotgun (WGS) entry which is preliminary data.</text>
</comment>
<reference evidence="5 6" key="1">
    <citation type="submission" date="2017-10" db="EMBL/GenBank/DDBJ databases">
        <title>The new phylogeny of genus Mycobacterium.</title>
        <authorList>
            <person name="Tortoli E."/>
            <person name="Trovato A."/>
            <person name="Cirillo D.M."/>
        </authorList>
    </citation>
    <scope>NUCLEOTIDE SEQUENCE [LARGE SCALE GENOMIC DNA]</scope>
    <source>
        <strain evidence="5 6">CCUG37673</strain>
    </source>
</reference>
<keyword evidence="3" id="KW-0812">Transmembrane</keyword>
<accession>A0A2A7NHI6</accession>
<dbReference type="Proteomes" id="UP000465302">
    <property type="component" value="Unassembled WGS sequence"/>
</dbReference>
<evidence type="ECO:0000313" key="4">
    <source>
        <dbReference type="EMBL" id="GFG54418.1"/>
    </source>
</evidence>
<gene>
    <name evidence="5" type="ORF">CQY20_00910</name>
    <name evidence="4" type="ORF">MAGR_58590</name>
</gene>
<evidence type="ECO:0000313" key="7">
    <source>
        <dbReference type="Proteomes" id="UP000465302"/>
    </source>
</evidence>
<feature type="region of interest" description="Disordered" evidence="2">
    <location>
        <begin position="220"/>
        <end position="253"/>
    </location>
</feature>
<dbReference type="EMBL" id="PDCP01000001">
    <property type="protein sequence ID" value="PEG43177.1"/>
    <property type="molecule type" value="Genomic_DNA"/>
</dbReference>
<dbReference type="RefSeq" id="WP_097937750.1">
    <property type="nucleotide sequence ID" value="NZ_BLKS01000001.1"/>
</dbReference>
<evidence type="ECO:0000256" key="2">
    <source>
        <dbReference type="SAM" id="MobiDB-lite"/>
    </source>
</evidence>
<dbReference type="Proteomes" id="UP000220914">
    <property type="component" value="Unassembled WGS sequence"/>
</dbReference>
<evidence type="ECO:0000313" key="5">
    <source>
        <dbReference type="EMBL" id="PEG43177.1"/>
    </source>
</evidence>
<feature type="transmembrane region" description="Helical" evidence="3">
    <location>
        <begin position="12"/>
        <end position="29"/>
    </location>
</feature>
<dbReference type="AlphaFoldDB" id="A0A2A7NHI6"/>
<organism evidence="5 6">
    <name type="scientific">Mycolicibacterium agri</name>
    <name type="common">Mycobacterium agri</name>
    <dbReference type="NCBI Taxonomy" id="36811"/>
    <lineage>
        <taxon>Bacteria</taxon>
        <taxon>Bacillati</taxon>
        <taxon>Actinomycetota</taxon>
        <taxon>Actinomycetes</taxon>
        <taxon>Mycobacteriales</taxon>
        <taxon>Mycobacteriaceae</taxon>
        <taxon>Mycolicibacterium</taxon>
    </lineage>
</organism>
<protein>
    <recommendedName>
        <fullName evidence="8">Chain-length determining protein</fullName>
    </recommendedName>
</protein>
<keyword evidence="3" id="KW-0472">Membrane</keyword>
<evidence type="ECO:0000256" key="1">
    <source>
        <dbReference type="SAM" id="Coils"/>
    </source>
</evidence>
<keyword evidence="1" id="KW-0175">Coiled coil</keyword>
<name>A0A2A7NHI6_MYCAG</name>
<reference evidence="4" key="3">
    <citation type="submission" date="2020-02" db="EMBL/GenBank/DDBJ databases">
        <authorList>
            <person name="Matsumoto Y."/>
            <person name="Motooka D."/>
            <person name="Nakamura S."/>
        </authorList>
    </citation>
    <scope>NUCLEOTIDE SEQUENCE</scope>
    <source>
        <strain evidence="4">JCM 6377</strain>
    </source>
</reference>